<gene>
    <name evidence="2" type="ORF">AK812_SmicGene29099</name>
</gene>
<feature type="compositionally biased region" description="Basic residues" evidence="1">
    <location>
        <begin position="178"/>
        <end position="187"/>
    </location>
</feature>
<dbReference type="Proteomes" id="UP000186817">
    <property type="component" value="Unassembled WGS sequence"/>
</dbReference>
<accession>A0A1Q9D2T0</accession>
<sequence length="187" mass="21833">MKNVGGRAEPNAPVGADWEADFQGSQRSQVRREAKTPCYSDIESPSPHFEYEGYKCQRQVYWTIRHELRIESFAKHETPHRLNSPLDKMQVTRTFWQISVNFKRLRVKETKKRLAAAAEQERARLAASGLLLEERSVYRDEAADTDGELSDLELGPRVKWPARRPYQMKNVHKGSGVPHRKKHRWKH</sequence>
<evidence type="ECO:0000313" key="2">
    <source>
        <dbReference type="EMBL" id="OLP89454.1"/>
    </source>
</evidence>
<evidence type="ECO:0000256" key="1">
    <source>
        <dbReference type="SAM" id="MobiDB-lite"/>
    </source>
</evidence>
<organism evidence="2 3">
    <name type="scientific">Symbiodinium microadriaticum</name>
    <name type="common">Dinoflagellate</name>
    <name type="synonym">Zooxanthella microadriatica</name>
    <dbReference type="NCBI Taxonomy" id="2951"/>
    <lineage>
        <taxon>Eukaryota</taxon>
        <taxon>Sar</taxon>
        <taxon>Alveolata</taxon>
        <taxon>Dinophyceae</taxon>
        <taxon>Suessiales</taxon>
        <taxon>Symbiodiniaceae</taxon>
        <taxon>Symbiodinium</taxon>
    </lineage>
</organism>
<dbReference type="AlphaFoldDB" id="A0A1Q9D2T0"/>
<feature type="region of interest" description="Disordered" evidence="1">
    <location>
        <begin position="164"/>
        <end position="187"/>
    </location>
</feature>
<protein>
    <submittedName>
        <fullName evidence="2">Uncharacterized protein</fullName>
    </submittedName>
</protein>
<evidence type="ECO:0000313" key="3">
    <source>
        <dbReference type="Proteomes" id="UP000186817"/>
    </source>
</evidence>
<name>A0A1Q9D2T0_SYMMI</name>
<comment type="caution">
    <text evidence="2">The sequence shown here is derived from an EMBL/GenBank/DDBJ whole genome shotgun (WGS) entry which is preliminary data.</text>
</comment>
<feature type="region of interest" description="Disordered" evidence="1">
    <location>
        <begin position="1"/>
        <end position="42"/>
    </location>
</feature>
<proteinExistence type="predicted"/>
<dbReference type="EMBL" id="LSRX01000760">
    <property type="protein sequence ID" value="OLP89454.1"/>
    <property type="molecule type" value="Genomic_DNA"/>
</dbReference>
<reference evidence="2 3" key="1">
    <citation type="submission" date="2016-02" db="EMBL/GenBank/DDBJ databases">
        <title>Genome analysis of coral dinoflagellate symbionts highlights evolutionary adaptations to a symbiotic lifestyle.</title>
        <authorList>
            <person name="Aranda M."/>
            <person name="Li Y."/>
            <person name="Liew Y.J."/>
            <person name="Baumgarten S."/>
            <person name="Simakov O."/>
            <person name="Wilson M."/>
            <person name="Piel J."/>
            <person name="Ashoor H."/>
            <person name="Bougouffa S."/>
            <person name="Bajic V.B."/>
            <person name="Ryu T."/>
            <person name="Ravasi T."/>
            <person name="Bayer T."/>
            <person name="Micklem G."/>
            <person name="Kim H."/>
            <person name="Bhak J."/>
            <person name="Lajeunesse T.C."/>
            <person name="Voolstra C.R."/>
        </authorList>
    </citation>
    <scope>NUCLEOTIDE SEQUENCE [LARGE SCALE GENOMIC DNA]</scope>
    <source>
        <strain evidence="2 3">CCMP2467</strain>
    </source>
</reference>
<keyword evidence="3" id="KW-1185">Reference proteome</keyword>